<evidence type="ECO:0000313" key="4">
    <source>
        <dbReference type="EMBL" id="MBX49914.1"/>
    </source>
</evidence>
<feature type="domain" description="Kri1-like C-terminal" evidence="3">
    <location>
        <begin position="1"/>
        <end position="80"/>
    </location>
</feature>
<organism evidence="4">
    <name type="scientific">Rhizophora mucronata</name>
    <name type="common">Asiatic mangrove</name>
    <dbReference type="NCBI Taxonomy" id="61149"/>
    <lineage>
        <taxon>Eukaryota</taxon>
        <taxon>Viridiplantae</taxon>
        <taxon>Streptophyta</taxon>
        <taxon>Embryophyta</taxon>
        <taxon>Tracheophyta</taxon>
        <taxon>Spermatophyta</taxon>
        <taxon>Magnoliopsida</taxon>
        <taxon>eudicotyledons</taxon>
        <taxon>Gunneridae</taxon>
        <taxon>Pentapetalae</taxon>
        <taxon>rosids</taxon>
        <taxon>fabids</taxon>
        <taxon>Malpighiales</taxon>
        <taxon>Rhizophoraceae</taxon>
        <taxon>Rhizophora</taxon>
    </lineage>
</organism>
<dbReference type="AlphaFoldDB" id="A0A2P2P577"/>
<feature type="region of interest" description="Disordered" evidence="2">
    <location>
        <begin position="79"/>
        <end position="120"/>
    </location>
</feature>
<sequence length="143" mass="16937">MMEEYYKLDHEGTIGDLKTRFKYAKVDPSRYGLKTHEILMSDDKDLNQYVSVKKLAPYREKEWKVPNNRRYQYKMMLKEHLRGKRKDEKTGKKNQKIEESNVDLTSLYGNAKRRRQKAELSLSRGRLWAYGKVPPGAKAKGKH</sequence>
<comment type="similarity">
    <text evidence="1">Belongs to the KRI1 family.</text>
</comment>
<evidence type="ECO:0000256" key="2">
    <source>
        <dbReference type="SAM" id="MobiDB-lite"/>
    </source>
</evidence>
<dbReference type="GO" id="GO:0030686">
    <property type="term" value="C:90S preribosome"/>
    <property type="evidence" value="ECO:0007669"/>
    <property type="project" value="TreeGrafter"/>
</dbReference>
<dbReference type="GO" id="GO:0000447">
    <property type="term" value="P:endonucleolytic cleavage in ITS1 to separate SSU-rRNA from 5.8S rRNA and LSU-rRNA from tricistronic rRNA transcript (SSU-rRNA, 5.8S rRNA, LSU-rRNA)"/>
    <property type="evidence" value="ECO:0007669"/>
    <property type="project" value="TreeGrafter"/>
</dbReference>
<dbReference type="GO" id="GO:0005730">
    <property type="term" value="C:nucleolus"/>
    <property type="evidence" value="ECO:0007669"/>
    <property type="project" value="TreeGrafter"/>
</dbReference>
<dbReference type="PANTHER" id="PTHR14490:SF5">
    <property type="entry name" value="PROTEIN KRI1 HOMOLOG"/>
    <property type="match status" value="1"/>
</dbReference>
<dbReference type="EMBL" id="GGEC01069430">
    <property type="protein sequence ID" value="MBX49914.1"/>
    <property type="molecule type" value="Transcribed_RNA"/>
</dbReference>
<evidence type="ECO:0000259" key="3">
    <source>
        <dbReference type="Pfam" id="PF12936"/>
    </source>
</evidence>
<accession>A0A2P2P577</accession>
<dbReference type="PANTHER" id="PTHR14490">
    <property type="entry name" value="ZINC FINGER, ZZ TYPE"/>
    <property type="match status" value="1"/>
</dbReference>
<protein>
    <submittedName>
        <fullName evidence="4">Uncharacterized protein MANES_13G004400</fullName>
    </submittedName>
</protein>
<dbReference type="InterPro" id="IPR024626">
    <property type="entry name" value="Kri1-like_C"/>
</dbReference>
<dbReference type="Pfam" id="PF12936">
    <property type="entry name" value="Kri1_C"/>
    <property type="match status" value="1"/>
</dbReference>
<dbReference type="InterPro" id="IPR018034">
    <property type="entry name" value="Kri1"/>
</dbReference>
<evidence type="ECO:0000256" key="1">
    <source>
        <dbReference type="ARBA" id="ARBA00007473"/>
    </source>
</evidence>
<proteinExistence type="inferred from homology"/>
<name>A0A2P2P577_RHIMU</name>
<feature type="compositionally biased region" description="Basic and acidic residues" evidence="2">
    <location>
        <begin position="79"/>
        <end position="99"/>
    </location>
</feature>
<reference evidence="4" key="1">
    <citation type="submission" date="2018-02" db="EMBL/GenBank/DDBJ databases">
        <title>Rhizophora mucronata_Transcriptome.</title>
        <authorList>
            <person name="Meera S.P."/>
            <person name="Sreeshan A."/>
            <person name="Augustine A."/>
        </authorList>
    </citation>
    <scope>NUCLEOTIDE SEQUENCE</scope>
    <source>
        <tissue evidence="4">Leaf</tissue>
    </source>
</reference>